<keyword evidence="3" id="KW-1185">Reference proteome</keyword>
<name>A0ABZ2L7G0_9BACT</name>
<proteinExistence type="predicted"/>
<dbReference type="RefSeq" id="WP_394835941.1">
    <property type="nucleotide sequence ID" value="NZ_CP089929.1"/>
</dbReference>
<gene>
    <name evidence="2" type="ORF">LVJ94_03420</name>
</gene>
<evidence type="ECO:0000256" key="1">
    <source>
        <dbReference type="SAM" id="SignalP"/>
    </source>
</evidence>
<evidence type="ECO:0000313" key="3">
    <source>
        <dbReference type="Proteomes" id="UP001374803"/>
    </source>
</evidence>
<accession>A0ABZ2L7G0</accession>
<organism evidence="2 3">
    <name type="scientific">Pendulispora rubella</name>
    <dbReference type="NCBI Taxonomy" id="2741070"/>
    <lineage>
        <taxon>Bacteria</taxon>
        <taxon>Pseudomonadati</taxon>
        <taxon>Myxococcota</taxon>
        <taxon>Myxococcia</taxon>
        <taxon>Myxococcales</taxon>
        <taxon>Sorangiineae</taxon>
        <taxon>Pendulisporaceae</taxon>
        <taxon>Pendulispora</taxon>
    </lineage>
</organism>
<dbReference type="Proteomes" id="UP001374803">
    <property type="component" value="Chromosome"/>
</dbReference>
<protein>
    <submittedName>
        <fullName evidence="2">Uncharacterized protein</fullName>
    </submittedName>
</protein>
<reference evidence="2" key="1">
    <citation type="submission" date="2021-12" db="EMBL/GenBank/DDBJ databases">
        <title>Discovery of the Pendulisporaceae a myxobacterial family with distinct sporulation behavior and unique specialized metabolism.</title>
        <authorList>
            <person name="Garcia R."/>
            <person name="Popoff A."/>
            <person name="Bader C.D."/>
            <person name="Loehr J."/>
            <person name="Walesch S."/>
            <person name="Walt C."/>
            <person name="Boldt J."/>
            <person name="Bunk B."/>
            <person name="Haeckl F.J.F.P.J."/>
            <person name="Gunesch A.P."/>
            <person name="Birkelbach J."/>
            <person name="Nuebel U."/>
            <person name="Pietschmann T."/>
            <person name="Bach T."/>
            <person name="Mueller R."/>
        </authorList>
    </citation>
    <scope>NUCLEOTIDE SEQUENCE</scope>
    <source>
        <strain evidence="2">MSr11367</strain>
    </source>
</reference>
<feature type="chain" id="PRO_5046882277" evidence="1">
    <location>
        <begin position="19"/>
        <end position="223"/>
    </location>
</feature>
<evidence type="ECO:0000313" key="2">
    <source>
        <dbReference type="EMBL" id="WXB06295.1"/>
    </source>
</evidence>
<sequence length="223" mass="23774">MSSTVTRALAFMSFVVVARTSTGCSDPMVSIGSNAGPLEVDPSVIGLPPAHCPDNYEHANICCTGDNGEHASSCVTHKGRPFRPCPPGWLTYGDATLCCTLANPQDCITCSYGVCAMAESEREGDAPGACWLQNKCPPGWSLDRSCKTFGCFTYALGMNKERMLQTFCAPANEGQPTSHGPACSIACPKGWAPERNEPDVCCQVDEAGTRRCFASTRFIPISE</sequence>
<keyword evidence="1" id="KW-0732">Signal</keyword>
<feature type="signal peptide" evidence="1">
    <location>
        <begin position="1"/>
        <end position="18"/>
    </location>
</feature>
<dbReference type="EMBL" id="CP089983">
    <property type="protein sequence ID" value="WXB06295.1"/>
    <property type="molecule type" value="Genomic_DNA"/>
</dbReference>